<feature type="region of interest" description="Disordered" evidence="1">
    <location>
        <begin position="734"/>
        <end position="764"/>
    </location>
</feature>
<dbReference type="Proteomes" id="UP000235786">
    <property type="component" value="Unassembled WGS sequence"/>
</dbReference>
<feature type="region of interest" description="Disordered" evidence="1">
    <location>
        <begin position="573"/>
        <end position="628"/>
    </location>
</feature>
<reference evidence="3 4" key="1">
    <citation type="submission" date="2016-04" db="EMBL/GenBank/DDBJ databases">
        <title>A degradative enzymes factory behind the ericoid mycorrhizal symbiosis.</title>
        <authorList>
            <consortium name="DOE Joint Genome Institute"/>
            <person name="Martino E."/>
            <person name="Morin E."/>
            <person name="Grelet G."/>
            <person name="Kuo A."/>
            <person name="Kohler A."/>
            <person name="Daghino S."/>
            <person name="Barry K."/>
            <person name="Choi C."/>
            <person name="Cichocki N."/>
            <person name="Clum A."/>
            <person name="Copeland A."/>
            <person name="Hainaut M."/>
            <person name="Haridas S."/>
            <person name="Labutti K."/>
            <person name="Lindquist E."/>
            <person name="Lipzen A."/>
            <person name="Khouja H.-R."/>
            <person name="Murat C."/>
            <person name="Ohm R."/>
            <person name="Olson A."/>
            <person name="Spatafora J."/>
            <person name="Veneault-Fourrey C."/>
            <person name="Henrissat B."/>
            <person name="Grigoriev I."/>
            <person name="Martin F."/>
            <person name="Perotto S."/>
        </authorList>
    </citation>
    <scope>NUCLEOTIDE SEQUENCE [LARGE SCALE GENOMIC DNA]</scope>
    <source>
        <strain evidence="3 4">F</strain>
    </source>
</reference>
<dbReference type="SMART" id="SM00382">
    <property type="entry name" value="AAA"/>
    <property type="match status" value="1"/>
</dbReference>
<evidence type="ECO:0000313" key="4">
    <source>
        <dbReference type="Proteomes" id="UP000235786"/>
    </source>
</evidence>
<dbReference type="GO" id="GO:0016887">
    <property type="term" value="F:ATP hydrolysis activity"/>
    <property type="evidence" value="ECO:0007669"/>
    <property type="project" value="InterPro"/>
</dbReference>
<feature type="region of interest" description="Disordered" evidence="1">
    <location>
        <begin position="199"/>
        <end position="258"/>
    </location>
</feature>
<feature type="compositionally biased region" description="Basic residues" evidence="1">
    <location>
        <begin position="121"/>
        <end position="131"/>
    </location>
</feature>
<accession>A0A2J6S5T5</accession>
<feature type="region of interest" description="Disordered" evidence="1">
    <location>
        <begin position="292"/>
        <end position="359"/>
    </location>
</feature>
<keyword evidence="3" id="KW-0378">Hydrolase</keyword>
<feature type="region of interest" description="Disordered" evidence="1">
    <location>
        <begin position="34"/>
        <end position="156"/>
    </location>
</feature>
<feature type="compositionally biased region" description="Polar residues" evidence="1">
    <location>
        <begin position="66"/>
        <end position="82"/>
    </location>
</feature>
<feature type="region of interest" description="Disordered" evidence="1">
    <location>
        <begin position="700"/>
        <end position="719"/>
    </location>
</feature>
<evidence type="ECO:0000256" key="1">
    <source>
        <dbReference type="SAM" id="MobiDB-lite"/>
    </source>
</evidence>
<protein>
    <submittedName>
        <fullName evidence="3">P-loop containing nucleoside triphosphate hydrolase protein</fullName>
    </submittedName>
</protein>
<feature type="domain" description="AAA+ ATPase" evidence="2">
    <location>
        <begin position="647"/>
        <end position="840"/>
    </location>
</feature>
<proteinExistence type="predicted"/>
<dbReference type="PANTHER" id="PTHR23389:SF21">
    <property type="entry name" value="ATPASE FAMILY AAA DOMAIN-CONTAINING PROTEIN 5"/>
    <property type="match status" value="1"/>
</dbReference>
<dbReference type="GO" id="GO:0003677">
    <property type="term" value="F:DNA binding"/>
    <property type="evidence" value="ECO:0007669"/>
    <property type="project" value="TreeGrafter"/>
</dbReference>
<dbReference type="InterPro" id="IPR003593">
    <property type="entry name" value="AAA+_ATPase"/>
</dbReference>
<dbReference type="CDD" id="cd00009">
    <property type="entry name" value="AAA"/>
    <property type="match status" value="1"/>
</dbReference>
<keyword evidence="4" id="KW-1185">Reference proteome</keyword>
<dbReference type="Pfam" id="PF00004">
    <property type="entry name" value="AAA"/>
    <property type="match status" value="1"/>
</dbReference>
<evidence type="ECO:0000313" key="3">
    <source>
        <dbReference type="EMBL" id="PMD46120.1"/>
    </source>
</evidence>
<dbReference type="AlphaFoldDB" id="A0A2J6S5T5"/>
<dbReference type="SUPFAM" id="SSF52540">
    <property type="entry name" value="P-loop containing nucleoside triphosphate hydrolases"/>
    <property type="match status" value="1"/>
</dbReference>
<evidence type="ECO:0000259" key="2">
    <source>
        <dbReference type="SMART" id="SM00382"/>
    </source>
</evidence>
<name>A0A2J6S5T5_HYAVF</name>
<dbReference type="EMBL" id="KZ613939">
    <property type="protein sequence ID" value="PMD46120.1"/>
    <property type="molecule type" value="Genomic_DNA"/>
</dbReference>
<feature type="compositionally biased region" description="Low complexity" evidence="1">
    <location>
        <begin position="1241"/>
        <end position="1250"/>
    </location>
</feature>
<feature type="compositionally biased region" description="Acidic residues" evidence="1">
    <location>
        <begin position="605"/>
        <end position="620"/>
    </location>
</feature>
<organism evidence="3 4">
    <name type="scientific">Hyaloscypha variabilis (strain UAMH 11265 / GT02V1 / F)</name>
    <name type="common">Meliniomyces variabilis</name>
    <dbReference type="NCBI Taxonomy" id="1149755"/>
    <lineage>
        <taxon>Eukaryota</taxon>
        <taxon>Fungi</taxon>
        <taxon>Dikarya</taxon>
        <taxon>Ascomycota</taxon>
        <taxon>Pezizomycotina</taxon>
        <taxon>Leotiomycetes</taxon>
        <taxon>Helotiales</taxon>
        <taxon>Hyaloscyphaceae</taxon>
        <taxon>Hyaloscypha</taxon>
        <taxon>Hyaloscypha variabilis</taxon>
    </lineage>
</organism>
<dbReference type="PANTHER" id="PTHR23389">
    <property type="entry name" value="CHROMOSOME TRANSMISSION FIDELITY FACTOR 18"/>
    <property type="match status" value="1"/>
</dbReference>
<feature type="compositionally biased region" description="Basic and acidic residues" evidence="1">
    <location>
        <begin position="744"/>
        <end position="754"/>
    </location>
</feature>
<dbReference type="OrthoDB" id="9996895at2759"/>
<dbReference type="STRING" id="1149755.A0A2J6S5T5"/>
<dbReference type="InterPro" id="IPR003959">
    <property type="entry name" value="ATPase_AAA_core"/>
</dbReference>
<dbReference type="GO" id="GO:0005634">
    <property type="term" value="C:nucleus"/>
    <property type="evidence" value="ECO:0007669"/>
    <property type="project" value="TreeGrafter"/>
</dbReference>
<gene>
    <name evidence="3" type="ORF">L207DRAFT_576992</name>
</gene>
<dbReference type="InterPro" id="IPR027417">
    <property type="entry name" value="P-loop_NTPase"/>
</dbReference>
<sequence>MSVLVERSMGELNEERMPVYPLFQKGAKPRVIQPKEITDQDASVPTLQGGLEPTTSKTKRPIKHNPVTSADTGAATINSNSSDRVELLDVDPNSGRKKRRKTAENKAGAEGTEDQTETARHVPKRQSRQRRLPGTVETGPSPDTLDDAQLVDTKHEGVELGQNIVQQAGDSQIISGTAETRATAGVLALSEDLIASVLIPPDSKSPTKSTVPNDLKPKKILRLNPKTGTIGSPPAKKPLRTIESDGKKAPASKKRAKTKVIKIRYDRRIGIGQKIDEILNSTKSLISMPSKVLPEPQKQPATPPKPPKTLHPLFLGKNAAKRGNTPQETTQRPIIDLTRARESPGPRSRGKPSPTKPASVAFSGFGAAKLMKYPGAIEPAWPCKDMVHIRGLDTNEALPHLEFAPSRIRSGKFKYQAVEVLPAESILGALAKDLCLKKVMKEIREVNPDEYPAVPVSLRIPTKHYESGVNIQTRVSRELHTRPVFPILDDQSSTEDDIQSPRKNRRPSYTAVLPNLYGTIAKSFSAFDYGRCETQSWTQKYAPKAADEVLQAGTEAQILKAWLQKSTVQSVEAGLGAGRPKSSKSERPIKRKRKSKKLDDFIVSTEEEDNDMDEVTEPEDCASPGGKLDPFKKTVIRAGDVAAPGKLTNAILISGPHGCGKTAAVYAVAKELGFEVFEINSSSRRNGKDILERVGDMTRNHQVHRSSDAPTKTPVDDDEQRIEDALADDLKSGRQGTMNSFFKPKQEKKQESMPKSKTTIGTKKAAETQKTLFSRTPAKKQKQSLILFEEVDVLYKEDTNFWATVYSLIAISKRPIIMTCNDESLVPIVDLTLHAILRFTPPPLDLAVDHMLLIAACEGHVLRREPVKSLYEGRNLDLRASLTDLNFWCQFAVGDVKRGLDWYYPRWSRREDVDEIGNTIRVVSEGTYETGMGWLSQDFLESDIHHLDIEEEMLHEACDGWHMDVSDGPKSRSSLARWARKIQPGENKSALAMYADFAEALSSADLCSDGIFAPDDQITLDSSLPELSQKVKDDYILARDILEATPLVSYEHLGKDIYLWMQSRIRNHLHVDQHIKHNLEVPAELSRPSESDVIRQITAQVTEADVRLTRKDLSRAFDPVAEPEKLWSSNAAALELCSFDRTATLITEDLAPYVRSIVAYDGRLQQERTKMSNLLSEGGRPGKKLRTTRAALSALEGGTRKTTRREKWFTGKVNAYHVMRTGMQSWSDAAAVETSLRAEELTTSSAASPEETSDETCE</sequence>
<dbReference type="GO" id="GO:0005524">
    <property type="term" value="F:ATP binding"/>
    <property type="evidence" value="ECO:0007669"/>
    <property type="project" value="InterPro"/>
</dbReference>
<feature type="region of interest" description="Disordered" evidence="1">
    <location>
        <begin position="1237"/>
        <end position="1258"/>
    </location>
</feature>
<dbReference type="Gene3D" id="3.40.50.300">
    <property type="entry name" value="P-loop containing nucleotide triphosphate hydrolases"/>
    <property type="match status" value="1"/>
</dbReference>